<dbReference type="Proteomes" id="UP000249949">
    <property type="component" value="Chromosome"/>
</dbReference>
<dbReference type="SUPFAM" id="SSF50475">
    <property type="entry name" value="FMN-binding split barrel"/>
    <property type="match status" value="1"/>
</dbReference>
<gene>
    <name evidence="1" type="ORF">NMSP_1198</name>
</gene>
<dbReference type="RefSeq" id="WP_086908402.1">
    <property type="nucleotide sequence ID" value="NZ_CP021324.1"/>
</dbReference>
<dbReference type="GeneID" id="32901650"/>
<proteinExistence type="predicted"/>
<dbReference type="AlphaFoldDB" id="A0A2Z2HLL7"/>
<dbReference type="Pfam" id="PF04075">
    <property type="entry name" value="F420H2_quin_red"/>
    <property type="match status" value="1"/>
</dbReference>
<reference evidence="1 2" key="1">
    <citation type="journal article" date="2017" name="Environ. Microbiol.">
        <title>Genome and epigenome of a novel marine Thaumarchaeota strain suggest viral infection, phosphorothioation DNA modification and multiple restriction systems.</title>
        <authorList>
            <person name="Ahlgren N.A."/>
            <person name="Chen Y."/>
            <person name="Needham D.M."/>
            <person name="Parada A.E."/>
            <person name="Sachdeva R."/>
            <person name="Trinh V."/>
            <person name="Chen T."/>
            <person name="Fuhrman J.A."/>
        </authorList>
    </citation>
    <scope>NUCLEOTIDE SEQUENCE [LARGE SCALE GENOMIC DNA]</scope>
    <source>
        <strain evidence="1 2">SPOT01</strain>
    </source>
</reference>
<name>A0A2Z2HLL7_9ARCH</name>
<dbReference type="KEGG" id="nct:NMSP_1198"/>
<evidence type="ECO:0000313" key="1">
    <source>
        <dbReference type="EMBL" id="ARS64814.1"/>
    </source>
</evidence>
<dbReference type="GO" id="GO:0016491">
    <property type="term" value="F:oxidoreductase activity"/>
    <property type="evidence" value="ECO:0007669"/>
    <property type="project" value="InterPro"/>
</dbReference>
<dbReference type="EMBL" id="CP021324">
    <property type="protein sequence ID" value="ARS64814.1"/>
    <property type="molecule type" value="Genomic_DNA"/>
</dbReference>
<keyword evidence="2" id="KW-1185">Reference proteome</keyword>
<protein>
    <recommendedName>
        <fullName evidence="3">Pyridoxamine 5'-phosphate oxidase</fullName>
    </recommendedName>
</protein>
<accession>A0A2Z2HLL7</accession>
<dbReference type="InterPro" id="IPR004378">
    <property type="entry name" value="F420H2_quin_Rdtase"/>
</dbReference>
<dbReference type="OrthoDB" id="9717at2157"/>
<evidence type="ECO:0000313" key="2">
    <source>
        <dbReference type="Proteomes" id="UP000249949"/>
    </source>
</evidence>
<dbReference type="Gene3D" id="2.30.110.10">
    <property type="entry name" value="Electron Transport, Fmn-binding Protein, Chain A"/>
    <property type="match status" value="1"/>
</dbReference>
<dbReference type="InterPro" id="IPR012349">
    <property type="entry name" value="Split_barrel_FMN-bd"/>
</dbReference>
<organism evidence="1 2">
    <name type="scientific">Candidatus Nitrosomarinus catalinensis</name>
    <dbReference type="NCBI Taxonomy" id="1898749"/>
    <lineage>
        <taxon>Archaea</taxon>
        <taxon>Nitrososphaerota</taxon>
        <taxon>Nitrososphaeria</taxon>
        <taxon>Nitrosopumilales</taxon>
        <taxon>Nitrosopumilaceae</taxon>
        <taxon>Candidatus Nitrosomarinus</taxon>
    </lineage>
</organism>
<sequence length="109" mass="12823">MEIKEERFRPILVTKGRKTGKPHSVWLRAVKYNEKIYFSRHRPDGDWYQNSIANPEVKIQYNNMEFSGKAVAVTDEKLNEKLSQLKYPGEERANEKRVAIEVTLDDIIK</sequence>
<evidence type="ECO:0008006" key="3">
    <source>
        <dbReference type="Google" id="ProtNLM"/>
    </source>
</evidence>